<dbReference type="STRING" id="760192.Halhy_1657"/>
<reference evidence="3 4" key="1">
    <citation type="journal article" date="2011" name="Stand. Genomic Sci.">
        <title>Complete genome sequence of Haliscomenobacter hydrossis type strain (O).</title>
        <authorList>
            <consortium name="US DOE Joint Genome Institute (JGI-PGF)"/>
            <person name="Daligault H."/>
            <person name="Lapidus A."/>
            <person name="Zeytun A."/>
            <person name="Nolan M."/>
            <person name="Lucas S."/>
            <person name="Del Rio T.G."/>
            <person name="Tice H."/>
            <person name="Cheng J.F."/>
            <person name="Tapia R."/>
            <person name="Han C."/>
            <person name="Goodwin L."/>
            <person name="Pitluck S."/>
            <person name="Liolios K."/>
            <person name="Pagani I."/>
            <person name="Ivanova N."/>
            <person name="Huntemann M."/>
            <person name="Mavromatis K."/>
            <person name="Mikhailova N."/>
            <person name="Pati A."/>
            <person name="Chen A."/>
            <person name="Palaniappan K."/>
            <person name="Land M."/>
            <person name="Hauser L."/>
            <person name="Brambilla E.M."/>
            <person name="Rohde M."/>
            <person name="Verbarg S."/>
            <person name="Goker M."/>
            <person name="Bristow J."/>
            <person name="Eisen J.A."/>
            <person name="Markowitz V."/>
            <person name="Hugenholtz P."/>
            <person name="Kyrpides N.C."/>
            <person name="Klenk H.P."/>
            <person name="Woyke T."/>
        </authorList>
    </citation>
    <scope>NUCLEOTIDE SEQUENCE [LARGE SCALE GENOMIC DNA]</scope>
    <source>
        <strain evidence="4">ATCC 27775 / DSM 1100 / LMG 10767 / O</strain>
    </source>
</reference>
<keyword evidence="1" id="KW-0732">Signal</keyword>
<keyword evidence="4" id="KW-1185">Reference proteome</keyword>
<dbReference type="HOGENOM" id="CLU_1233624_0_0_10"/>
<organism evidence="3 4">
    <name type="scientific">Haliscomenobacter hydrossis (strain ATCC 27775 / DSM 1100 / LMG 10767 / O)</name>
    <dbReference type="NCBI Taxonomy" id="760192"/>
    <lineage>
        <taxon>Bacteria</taxon>
        <taxon>Pseudomonadati</taxon>
        <taxon>Bacteroidota</taxon>
        <taxon>Saprospiria</taxon>
        <taxon>Saprospirales</taxon>
        <taxon>Haliscomenobacteraceae</taxon>
        <taxon>Haliscomenobacter</taxon>
    </lineage>
</organism>
<evidence type="ECO:0000313" key="3">
    <source>
        <dbReference type="EMBL" id="AEE49546.1"/>
    </source>
</evidence>
<proteinExistence type="predicted"/>
<feature type="domain" description="Outer membrane protein beta-barrel" evidence="2">
    <location>
        <begin position="20"/>
        <end position="191"/>
    </location>
</feature>
<evidence type="ECO:0000259" key="2">
    <source>
        <dbReference type="Pfam" id="PF13568"/>
    </source>
</evidence>
<dbReference type="Proteomes" id="UP000008461">
    <property type="component" value="Chromosome"/>
</dbReference>
<feature type="chain" id="PRO_5003310522" description="Outer membrane protein beta-barrel domain-containing protein" evidence="1">
    <location>
        <begin position="21"/>
        <end position="224"/>
    </location>
</feature>
<feature type="signal peptide" evidence="1">
    <location>
        <begin position="1"/>
        <end position="20"/>
    </location>
</feature>
<dbReference type="AlphaFoldDB" id="F4L0R4"/>
<dbReference type="EMBL" id="CP002691">
    <property type="protein sequence ID" value="AEE49546.1"/>
    <property type="molecule type" value="Genomic_DNA"/>
</dbReference>
<gene>
    <name evidence="3" type="ordered locus">Halhy_1657</name>
</gene>
<sequence length="224" mass="25022">MSNRIALTSLCLLIGLTVIAQNGSKWEFGVKAGLNYTGQHASGFPEFLGQDLNKIYNKTTTWDPGLSAGFQSKLRLSENFSLNADLLYNQRAYTSTTKDTSFSEVKLINRLHYLSLPVYGGLQLLPGLNVEIGVETSYFLDWTGKYQGNQIEPINRDAISDFDFGVAGGLSYRINKYLSLQGRYYRGLVNTMEVKFTDINGNELEGNTKFINHGVQLSLTVFPF</sequence>
<name>F4L0R4_HALH1</name>
<dbReference type="InterPro" id="IPR025665">
    <property type="entry name" value="Beta-barrel_OMP_2"/>
</dbReference>
<dbReference type="KEGG" id="hhy:Halhy_1657"/>
<protein>
    <recommendedName>
        <fullName evidence="2">Outer membrane protein beta-barrel domain-containing protein</fullName>
    </recommendedName>
</protein>
<dbReference type="Pfam" id="PF13568">
    <property type="entry name" value="OMP_b-brl_2"/>
    <property type="match status" value="1"/>
</dbReference>
<reference key="2">
    <citation type="submission" date="2011-04" db="EMBL/GenBank/DDBJ databases">
        <title>Complete sequence of chromosome of Haliscomenobacter hydrossis DSM 1100.</title>
        <authorList>
            <consortium name="US DOE Joint Genome Institute (JGI-PGF)"/>
            <person name="Lucas S."/>
            <person name="Han J."/>
            <person name="Lapidus A."/>
            <person name="Bruce D."/>
            <person name="Goodwin L."/>
            <person name="Pitluck S."/>
            <person name="Peters L."/>
            <person name="Kyrpides N."/>
            <person name="Mavromatis K."/>
            <person name="Ivanova N."/>
            <person name="Ovchinnikova G."/>
            <person name="Pagani I."/>
            <person name="Daligault H."/>
            <person name="Detter J.C."/>
            <person name="Han C."/>
            <person name="Land M."/>
            <person name="Hauser L."/>
            <person name="Markowitz V."/>
            <person name="Cheng J.-F."/>
            <person name="Hugenholtz P."/>
            <person name="Woyke T."/>
            <person name="Wu D."/>
            <person name="Verbarg S."/>
            <person name="Frueling A."/>
            <person name="Brambilla E."/>
            <person name="Klenk H.-P."/>
            <person name="Eisen J.A."/>
        </authorList>
    </citation>
    <scope>NUCLEOTIDE SEQUENCE</scope>
    <source>
        <strain>DSM 1100</strain>
    </source>
</reference>
<dbReference type="RefSeq" id="WP_013764100.1">
    <property type="nucleotide sequence ID" value="NC_015510.1"/>
</dbReference>
<evidence type="ECO:0000256" key="1">
    <source>
        <dbReference type="SAM" id="SignalP"/>
    </source>
</evidence>
<dbReference type="OrthoDB" id="947434at2"/>
<accession>F4L0R4</accession>
<evidence type="ECO:0000313" key="4">
    <source>
        <dbReference type="Proteomes" id="UP000008461"/>
    </source>
</evidence>